<reference evidence="11 12" key="2">
    <citation type="submission" date="2015-01" db="EMBL/GenBank/DDBJ databases">
        <authorList>
            <consortium name="NBRP consortium"/>
            <person name="Sawabe T."/>
            <person name="Meirelles P."/>
            <person name="Feng G."/>
            <person name="Sayaka M."/>
            <person name="Hattori M."/>
            <person name="Ohkuma M."/>
        </authorList>
    </citation>
    <scope>NUCLEOTIDE SEQUENCE [LARGE SCALE GENOMIC DNA]</scope>
    <source>
        <strain evidence="11 12">JCM19232</strain>
    </source>
</reference>
<evidence type="ECO:0000259" key="10">
    <source>
        <dbReference type="PROSITE" id="PS51201"/>
    </source>
</evidence>
<name>A0A0B8PM23_9VIBR</name>
<keyword evidence="4" id="KW-0633">Potassium transport</keyword>
<dbReference type="Gene3D" id="3.40.50.720">
    <property type="entry name" value="NAD(P)-binding Rossmann-like Domain"/>
    <property type="match status" value="1"/>
</dbReference>
<evidence type="ECO:0000256" key="2">
    <source>
        <dbReference type="ARBA" id="ARBA00022448"/>
    </source>
</evidence>
<dbReference type="GO" id="GO:0005886">
    <property type="term" value="C:plasma membrane"/>
    <property type="evidence" value="ECO:0007669"/>
    <property type="project" value="InterPro"/>
</dbReference>
<reference evidence="11 12" key="1">
    <citation type="submission" date="2015-01" db="EMBL/GenBank/DDBJ databases">
        <title>Vibrio sp. C5 JCM 19232 whole genome shotgun sequence.</title>
        <authorList>
            <person name="Sawabe T."/>
            <person name="Meirelles P."/>
            <person name="Feng G."/>
            <person name="Sayaka M."/>
            <person name="Hattori M."/>
            <person name="Ohkuma M."/>
        </authorList>
    </citation>
    <scope>NUCLEOTIDE SEQUENCE [LARGE SCALE GENOMIC DNA]</scope>
    <source>
        <strain evidence="11 12">JCM19232</strain>
    </source>
</reference>
<dbReference type="PANTHER" id="PTHR46157">
    <property type="entry name" value="K(+) EFFLUX ANTIPORTER 3, CHLOROPLASTIC"/>
    <property type="match status" value="1"/>
</dbReference>
<dbReference type="InterPro" id="IPR006036">
    <property type="entry name" value="K_uptake_TrkA"/>
</dbReference>
<dbReference type="EMBL" id="BBSA01000010">
    <property type="protein sequence ID" value="GAM63729.1"/>
    <property type="molecule type" value="Genomic_DNA"/>
</dbReference>
<gene>
    <name evidence="11" type="ORF">JCM19232_2139</name>
</gene>
<dbReference type="Proteomes" id="UP000031670">
    <property type="component" value="Unassembled WGS sequence"/>
</dbReference>
<evidence type="ECO:0000256" key="7">
    <source>
        <dbReference type="ARBA" id="ARBA00022989"/>
    </source>
</evidence>
<keyword evidence="5" id="KW-0812">Transmembrane</keyword>
<evidence type="ECO:0000256" key="9">
    <source>
        <dbReference type="ARBA" id="ARBA00023136"/>
    </source>
</evidence>
<dbReference type="PANTHER" id="PTHR46157:SF4">
    <property type="entry name" value="K(+) EFFLUX ANTIPORTER 3, CHLOROPLASTIC"/>
    <property type="match status" value="1"/>
</dbReference>
<feature type="domain" description="RCK N-terminal" evidence="10">
    <location>
        <begin position="43"/>
        <end position="144"/>
    </location>
</feature>
<keyword evidence="7" id="KW-1133">Transmembrane helix</keyword>
<evidence type="ECO:0000256" key="5">
    <source>
        <dbReference type="ARBA" id="ARBA00022692"/>
    </source>
</evidence>
<evidence type="ECO:0000313" key="11">
    <source>
        <dbReference type="EMBL" id="GAM63729.1"/>
    </source>
</evidence>
<evidence type="ECO:0000256" key="4">
    <source>
        <dbReference type="ARBA" id="ARBA00022538"/>
    </source>
</evidence>
<comment type="subcellular location">
    <subcellularLocation>
        <location evidence="1">Endomembrane system</location>
        <topology evidence="1">Multi-pass membrane protein</topology>
    </subcellularLocation>
</comment>
<dbReference type="PROSITE" id="PS51201">
    <property type="entry name" value="RCK_N"/>
    <property type="match status" value="1"/>
</dbReference>
<dbReference type="InterPro" id="IPR036291">
    <property type="entry name" value="NAD(P)-bd_dom_sf"/>
</dbReference>
<keyword evidence="9" id="KW-0472">Membrane</keyword>
<dbReference type="GO" id="GO:0015297">
    <property type="term" value="F:antiporter activity"/>
    <property type="evidence" value="ECO:0007669"/>
    <property type="project" value="UniProtKB-KW"/>
</dbReference>
<evidence type="ECO:0000313" key="12">
    <source>
        <dbReference type="Proteomes" id="UP000031670"/>
    </source>
</evidence>
<sequence length="144" mass="15922">MLVVVSLSMVTTPLLLKGQSWWYARSINPTQEEEAAEPMGDRKPRVIVAGFGRFGQVIGRLMYANKVKITILESDASQIKLLRKFGYKVYYGEATNLDLLRAAGANTAEAIVLCTDSPDEVLQTADLCQQHFPHLKILARAAVV</sequence>
<protein>
    <submittedName>
        <fullName evidence="11">Glutathione-regulated potassium-efflux system protein kefB</fullName>
    </submittedName>
</protein>
<accession>A0A0B8PM23</accession>
<keyword evidence="3" id="KW-0050">Antiport</keyword>
<evidence type="ECO:0000256" key="3">
    <source>
        <dbReference type="ARBA" id="ARBA00022449"/>
    </source>
</evidence>
<dbReference type="Pfam" id="PF02254">
    <property type="entry name" value="TrkA_N"/>
    <property type="match status" value="1"/>
</dbReference>
<dbReference type="SUPFAM" id="SSF51735">
    <property type="entry name" value="NAD(P)-binding Rossmann-fold domains"/>
    <property type="match status" value="1"/>
</dbReference>
<keyword evidence="6" id="KW-0630">Potassium</keyword>
<organism evidence="11 12">
    <name type="scientific">Vibrio ishigakensis</name>
    <dbReference type="NCBI Taxonomy" id="1481914"/>
    <lineage>
        <taxon>Bacteria</taxon>
        <taxon>Pseudomonadati</taxon>
        <taxon>Pseudomonadota</taxon>
        <taxon>Gammaproteobacteria</taxon>
        <taxon>Vibrionales</taxon>
        <taxon>Vibrionaceae</taxon>
        <taxon>Vibrio</taxon>
    </lineage>
</organism>
<dbReference type="GO" id="GO:0015079">
    <property type="term" value="F:potassium ion transmembrane transporter activity"/>
    <property type="evidence" value="ECO:0007669"/>
    <property type="project" value="InterPro"/>
</dbReference>
<evidence type="ECO:0000256" key="8">
    <source>
        <dbReference type="ARBA" id="ARBA00023065"/>
    </source>
</evidence>
<dbReference type="FunFam" id="3.40.50.720:FF:000036">
    <property type="entry name" value="Glutathione-regulated potassium-efflux system protein KefB"/>
    <property type="match status" value="1"/>
</dbReference>
<keyword evidence="8" id="KW-0406">Ion transport</keyword>
<dbReference type="InterPro" id="IPR003148">
    <property type="entry name" value="RCK_N"/>
</dbReference>
<keyword evidence="2" id="KW-0813">Transport</keyword>
<dbReference type="GO" id="GO:0012505">
    <property type="term" value="C:endomembrane system"/>
    <property type="evidence" value="ECO:0007669"/>
    <property type="project" value="UniProtKB-SubCell"/>
</dbReference>
<comment type="caution">
    <text evidence="11">The sequence shown here is derived from an EMBL/GenBank/DDBJ whole genome shotgun (WGS) entry which is preliminary data.</text>
</comment>
<evidence type="ECO:0000256" key="6">
    <source>
        <dbReference type="ARBA" id="ARBA00022958"/>
    </source>
</evidence>
<evidence type="ECO:0000256" key="1">
    <source>
        <dbReference type="ARBA" id="ARBA00004127"/>
    </source>
</evidence>
<dbReference type="AlphaFoldDB" id="A0A0B8PM23"/>
<dbReference type="PRINTS" id="PR00335">
    <property type="entry name" value="KUPTAKETRKA"/>
</dbReference>
<proteinExistence type="predicted"/>